<accession>A0AB39ZLW8</accession>
<dbReference type="AlphaFoldDB" id="A0AB39ZLW8"/>
<organism evidence="2 3">
    <name type="scientific">Drosophila suzukii</name>
    <name type="common">Spotted-wing drosophila fruit fly</name>
    <dbReference type="NCBI Taxonomy" id="28584"/>
    <lineage>
        <taxon>Eukaryota</taxon>
        <taxon>Metazoa</taxon>
        <taxon>Ecdysozoa</taxon>
        <taxon>Arthropoda</taxon>
        <taxon>Hexapoda</taxon>
        <taxon>Insecta</taxon>
        <taxon>Pterygota</taxon>
        <taxon>Neoptera</taxon>
        <taxon>Endopterygota</taxon>
        <taxon>Diptera</taxon>
        <taxon>Brachycera</taxon>
        <taxon>Muscomorpha</taxon>
        <taxon>Ephydroidea</taxon>
        <taxon>Drosophilidae</taxon>
        <taxon>Drosophila</taxon>
        <taxon>Sophophora</taxon>
    </lineage>
</organism>
<dbReference type="RefSeq" id="XP_016936827.2">
    <property type="nucleotide sequence ID" value="XM_017081338.4"/>
</dbReference>
<dbReference type="GeneID" id="108015096"/>
<keyword evidence="2" id="KW-1185">Reference proteome</keyword>
<dbReference type="Proteomes" id="UP001652628">
    <property type="component" value="Chromosome X"/>
</dbReference>
<evidence type="ECO:0000256" key="1">
    <source>
        <dbReference type="SAM" id="MobiDB-lite"/>
    </source>
</evidence>
<feature type="region of interest" description="Disordered" evidence="1">
    <location>
        <begin position="33"/>
        <end position="76"/>
    </location>
</feature>
<evidence type="ECO:0000313" key="2">
    <source>
        <dbReference type="Proteomes" id="UP001652628"/>
    </source>
</evidence>
<reference evidence="3" key="1">
    <citation type="submission" date="2025-08" db="UniProtKB">
        <authorList>
            <consortium name="RefSeq"/>
        </authorList>
    </citation>
    <scope>IDENTIFICATION</scope>
</reference>
<sequence length="116" mass="13571">MIRQLKMRSALQSQKIVRMMCYVDSHRLKEQFLVQNGESPSNPEDIDQDKEQQAPAVPRPRTPLHNPLSRRHTVNSSRLQYINDKYKELANEVELRKPKAKPFVTRHALHSGRSDK</sequence>
<protein>
    <submittedName>
        <fullName evidence="3">Uncharacterized protein isoform X1</fullName>
    </submittedName>
</protein>
<proteinExistence type="predicted"/>
<gene>
    <name evidence="3" type="primary">LOC108015096</name>
</gene>
<evidence type="ECO:0000313" key="3">
    <source>
        <dbReference type="RefSeq" id="XP_016936827.2"/>
    </source>
</evidence>
<feature type="compositionally biased region" description="Polar residues" evidence="1">
    <location>
        <begin position="33"/>
        <end position="42"/>
    </location>
</feature>
<name>A0AB39ZLW8_DROSZ</name>